<dbReference type="GO" id="GO:0000149">
    <property type="term" value="F:SNARE binding"/>
    <property type="evidence" value="ECO:0007669"/>
    <property type="project" value="TreeGrafter"/>
</dbReference>
<evidence type="ECO:0000256" key="1">
    <source>
        <dbReference type="ARBA" id="ARBA00004409"/>
    </source>
</evidence>
<dbReference type="AlphaFoldDB" id="A0A0D2VKK9"/>
<reference evidence="11" key="1">
    <citation type="submission" date="2011-02" db="EMBL/GenBank/DDBJ databases">
        <title>The Genome Sequence of Capsaspora owczarzaki ATCC 30864.</title>
        <authorList>
            <person name="Russ C."/>
            <person name="Cuomo C."/>
            <person name="Burger G."/>
            <person name="Gray M.W."/>
            <person name="Holland P.W.H."/>
            <person name="King N."/>
            <person name="Lang F.B.F."/>
            <person name="Roger A.J."/>
            <person name="Ruiz-Trillo I."/>
            <person name="Young S.K."/>
            <person name="Zeng Q."/>
            <person name="Gargeya S."/>
            <person name="Alvarado L."/>
            <person name="Berlin A."/>
            <person name="Chapman S.B."/>
            <person name="Chen Z."/>
            <person name="Freedman E."/>
            <person name="Gellesch M."/>
            <person name="Goldberg J."/>
            <person name="Griggs A."/>
            <person name="Gujja S."/>
            <person name="Heilman E."/>
            <person name="Heiman D."/>
            <person name="Howarth C."/>
            <person name="Mehta T."/>
            <person name="Neiman D."/>
            <person name="Pearson M."/>
            <person name="Roberts A."/>
            <person name="Saif S."/>
            <person name="Shea T."/>
            <person name="Shenoy N."/>
            <person name="Sisk P."/>
            <person name="Stolte C."/>
            <person name="Sykes S."/>
            <person name="White J."/>
            <person name="Yandava C."/>
            <person name="Haas B."/>
            <person name="Nusbaum C."/>
            <person name="Birren B."/>
        </authorList>
    </citation>
    <scope>NUCLEOTIDE SEQUENCE</scope>
    <source>
        <strain evidence="11">ATCC 30864</strain>
    </source>
</reference>
<evidence type="ECO:0000313" key="11">
    <source>
        <dbReference type="Proteomes" id="UP000008743"/>
    </source>
</evidence>
<dbReference type="eggNOG" id="KOG3251">
    <property type="taxonomic scope" value="Eukaryota"/>
</dbReference>
<keyword evidence="2" id="KW-0813">Transport</keyword>
<evidence type="ECO:0000256" key="3">
    <source>
        <dbReference type="ARBA" id="ARBA00022692"/>
    </source>
</evidence>
<dbReference type="PIRSF" id="PIRSF028865">
    <property type="entry name" value="Membrin-2"/>
    <property type="match status" value="1"/>
</dbReference>
<dbReference type="GO" id="GO:0031902">
    <property type="term" value="C:late endosome membrane"/>
    <property type="evidence" value="ECO:0007669"/>
    <property type="project" value="TreeGrafter"/>
</dbReference>
<evidence type="ECO:0000256" key="2">
    <source>
        <dbReference type="ARBA" id="ARBA00022448"/>
    </source>
</evidence>
<dbReference type="GO" id="GO:0015031">
    <property type="term" value="P:protein transport"/>
    <property type="evidence" value="ECO:0007669"/>
    <property type="project" value="UniProtKB-KW"/>
</dbReference>
<feature type="transmembrane region" description="Helical" evidence="9">
    <location>
        <begin position="129"/>
        <end position="150"/>
    </location>
</feature>
<feature type="region of interest" description="Disordered" evidence="8">
    <location>
        <begin position="1"/>
        <end position="57"/>
    </location>
</feature>
<dbReference type="OrthoDB" id="158360at2759"/>
<name>A0A0D2VKK9_CAPO3</name>
<gene>
    <name evidence="10" type="ORF">CAOG_001860</name>
</gene>
<evidence type="ECO:0000313" key="10">
    <source>
        <dbReference type="EMBL" id="KJE90557.1"/>
    </source>
</evidence>
<keyword evidence="3 9" id="KW-0812">Transmembrane</keyword>
<evidence type="ECO:0000256" key="6">
    <source>
        <dbReference type="ARBA" id="ARBA00023034"/>
    </source>
</evidence>
<evidence type="ECO:0000256" key="5">
    <source>
        <dbReference type="ARBA" id="ARBA00022989"/>
    </source>
</evidence>
<dbReference type="Proteomes" id="UP000008743">
    <property type="component" value="Unassembled WGS sequence"/>
</dbReference>
<feature type="compositionally biased region" description="Low complexity" evidence="8">
    <location>
        <begin position="8"/>
        <end position="19"/>
    </location>
</feature>
<dbReference type="GO" id="GO:0031201">
    <property type="term" value="C:SNARE complex"/>
    <property type="evidence" value="ECO:0007669"/>
    <property type="project" value="TreeGrafter"/>
</dbReference>
<dbReference type="PANTHER" id="PTHR21230">
    <property type="entry name" value="VESICLE TRANSPORT V-SNARE PROTEIN VTI1-RELATED"/>
    <property type="match status" value="1"/>
</dbReference>
<evidence type="ECO:0000256" key="8">
    <source>
        <dbReference type="SAM" id="MobiDB-lite"/>
    </source>
</evidence>
<dbReference type="CDD" id="cd15863">
    <property type="entry name" value="SNARE_GS27"/>
    <property type="match status" value="1"/>
</dbReference>
<comment type="subcellular location">
    <subcellularLocation>
        <location evidence="1">Golgi apparatus membrane</location>
        <topology evidence="1">Single-pass type IV membrane protein</topology>
    </subcellularLocation>
</comment>
<dbReference type="EMBL" id="KE346361">
    <property type="protein sequence ID" value="KJE90557.1"/>
    <property type="molecule type" value="Genomic_DNA"/>
</dbReference>
<dbReference type="InParanoid" id="A0A0D2VKK9"/>
<evidence type="ECO:0000256" key="4">
    <source>
        <dbReference type="ARBA" id="ARBA00022927"/>
    </source>
</evidence>
<sequence>MKRHHHQAAAAQASSGSAFAERDELFRRSAASDGSAHGASSSSSSSTSSRPGETAITMMEYGAREHGKLAQVDSSIDEMLGNAVNMLDSLKSQRATLKSAHRRALDVFNTLGLSNTVMRYIEKRSAQDWWILTGGMIFTIVFMVMFYRWWMS</sequence>
<proteinExistence type="predicted"/>
<dbReference type="GO" id="GO:0000139">
    <property type="term" value="C:Golgi membrane"/>
    <property type="evidence" value="ECO:0007669"/>
    <property type="project" value="UniProtKB-SubCell"/>
</dbReference>
<dbReference type="Pfam" id="PF12352">
    <property type="entry name" value="V-SNARE_C"/>
    <property type="match status" value="1"/>
</dbReference>
<dbReference type="GO" id="GO:0005484">
    <property type="term" value="F:SNAP receptor activity"/>
    <property type="evidence" value="ECO:0007669"/>
    <property type="project" value="InterPro"/>
</dbReference>
<protein>
    <submittedName>
        <fullName evidence="10">Uncharacterized protein</fullName>
    </submittedName>
</protein>
<organism evidence="10 11">
    <name type="scientific">Capsaspora owczarzaki (strain ATCC 30864)</name>
    <dbReference type="NCBI Taxonomy" id="595528"/>
    <lineage>
        <taxon>Eukaryota</taxon>
        <taxon>Filasterea</taxon>
        <taxon>Capsaspora</taxon>
    </lineage>
</organism>
<dbReference type="RefSeq" id="XP_004364728.1">
    <property type="nucleotide sequence ID" value="XM_004364671.2"/>
</dbReference>
<evidence type="ECO:0000256" key="9">
    <source>
        <dbReference type="SAM" id="Phobius"/>
    </source>
</evidence>
<feature type="compositionally biased region" description="Low complexity" evidence="8">
    <location>
        <begin position="29"/>
        <end position="49"/>
    </location>
</feature>
<dbReference type="PhylomeDB" id="A0A0D2VKK9"/>
<keyword evidence="5 9" id="KW-1133">Transmembrane helix</keyword>
<dbReference type="GO" id="GO:0012507">
    <property type="term" value="C:ER to Golgi transport vesicle membrane"/>
    <property type="evidence" value="ECO:0007669"/>
    <property type="project" value="TreeGrafter"/>
</dbReference>
<dbReference type="GO" id="GO:0006906">
    <property type="term" value="P:vesicle fusion"/>
    <property type="evidence" value="ECO:0007669"/>
    <property type="project" value="TreeGrafter"/>
</dbReference>
<dbReference type="OMA" id="MEYGARE"/>
<keyword evidence="7 9" id="KW-0472">Membrane</keyword>
<evidence type="ECO:0000256" key="7">
    <source>
        <dbReference type="ARBA" id="ARBA00023136"/>
    </source>
</evidence>
<keyword evidence="4" id="KW-0653">Protein transport</keyword>
<dbReference type="PANTHER" id="PTHR21230:SF1">
    <property type="entry name" value="GOLGI SNAP RECEPTOR COMPLEX MEMBER 2"/>
    <property type="match status" value="1"/>
</dbReference>
<dbReference type="STRING" id="595528.A0A0D2VKK9"/>
<dbReference type="GO" id="GO:0005789">
    <property type="term" value="C:endoplasmic reticulum membrane"/>
    <property type="evidence" value="ECO:0007669"/>
    <property type="project" value="TreeGrafter"/>
</dbReference>
<keyword evidence="6" id="KW-0333">Golgi apparatus</keyword>
<dbReference type="InterPro" id="IPR027027">
    <property type="entry name" value="GOSR2/Membrin/Bos1"/>
</dbReference>
<accession>A0A0D2VKK9</accession>
<keyword evidence="11" id="KW-1185">Reference proteome</keyword>